<organism evidence="1 2">
    <name type="scientific">Lasiodiplodia mahajangana</name>
    <dbReference type="NCBI Taxonomy" id="1108764"/>
    <lineage>
        <taxon>Eukaryota</taxon>
        <taxon>Fungi</taxon>
        <taxon>Dikarya</taxon>
        <taxon>Ascomycota</taxon>
        <taxon>Pezizomycotina</taxon>
        <taxon>Dothideomycetes</taxon>
        <taxon>Dothideomycetes incertae sedis</taxon>
        <taxon>Botryosphaeriales</taxon>
        <taxon>Botryosphaeriaceae</taxon>
        <taxon>Lasiodiplodia</taxon>
    </lineage>
</organism>
<sequence length="102" mass="10599">MRIPGWIEALTPTALLLTMGMRGVAAAKPSPGCGNAPTLTGGPSTAHNLTVNGKPRSFFLGVPENYDKDHPYRLIFTLHALGGTASQVVGGTGGYYAWGAKT</sequence>
<evidence type="ECO:0000313" key="2">
    <source>
        <dbReference type="Proteomes" id="UP001153332"/>
    </source>
</evidence>
<reference evidence="1" key="1">
    <citation type="submission" date="2022-12" db="EMBL/GenBank/DDBJ databases">
        <title>Genome Sequence of Lasiodiplodia mahajangana.</title>
        <authorList>
            <person name="Buettner E."/>
        </authorList>
    </citation>
    <scope>NUCLEOTIDE SEQUENCE</scope>
    <source>
        <strain evidence="1">VT137</strain>
    </source>
</reference>
<dbReference type="Proteomes" id="UP001153332">
    <property type="component" value="Unassembled WGS sequence"/>
</dbReference>
<proteinExistence type="predicted"/>
<accession>A0ACC2JFJ1</accession>
<gene>
    <name evidence="1" type="ORF">O1611_g7409</name>
</gene>
<comment type="caution">
    <text evidence="1">The sequence shown here is derived from an EMBL/GenBank/DDBJ whole genome shotgun (WGS) entry which is preliminary data.</text>
</comment>
<evidence type="ECO:0000313" key="1">
    <source>
        <dbReference type="EMBL" id="KAJ8126229.1"/>
    </source>
</evidence>
<name>A0ACC2JFJ1_9PEZI</name>
<protein>
    <submittedName>
        <fullName evidence="1">Uncharacterized protein</fullName>
    </submittedName>
</protein>
<keyword evidence="2" id="KW-1185">Reference proteome</keyword>
<dbReference type="EMBL" id="JAPUUL010001958">
    <property type="protein sequence ID" value="KAJ8126229.1"/>
    <property type="molecule type" value="Genomic_DNA"/>
</dbReference>